<dbReference type="SUPFAM" id="SSF47336">
    <property type="entry name" value="ACP-like"/>
    <property type="match status" value="1"/>
</dbReference>
<keyword evidence="10" id="KW-1185">Reference proteome</keyword>
<dbReference type="EMBL" id="CP034346">
    <property type="protein sequence ID" value="AZS14157.1"/>
    <property type="molecule type" value="Genomic_DNA"/>
</dbReference>
<feature type="compositionally biased region" description="Basic and acidic residues" evidence="6">
    <location>
        <begin position="238"/>
        <end position="248"/>
    </location>
</feature>
<dbReference type="InterPro" id="IPR020841">
    <property type="entry name" value="PKS_Beta-ketoAc_synthase_dom"/>
</dbReference>
<dbReference type="InterPro" id="IPR006162">
    <property type="entry name" value="Ppantetheine_attach_site"/>
</dbReference>
<dbReference type="GO" id="GO:0031177">
    <property type="term" value="F:phosphopantetheine binding"/>
    <property type="evidence" value="ECO:0007669"/>
    <property type="project" value="InterPro"/>
</dbReference>
<gene>
    <name evidence="9" type="ORF">EI981_06605</name>
</gene>
<evidence type="ECO:0000313" key="9">
    <source>
        <dbReference type="EMBL" id="AZS14157.1"/>
    </source>
</evidence>
<name>A0A3Q9I9F8_9BACL</name>
<dbReference type="Proteomes" id="UP000270678">
    <property type="component" value="Chromosome"/>
</dbReference>
<dbReference type="Gene3D" id="3.40.47.10">
    <property type="match status" value="1"/>
</dbReference>
<dbReference type="SMART" id="SM01294">
    <property type="entry name" value="PKS_PP_betabranch"/>
    <property type="match status" value="1"/>
</dbReference>
<feature type="compositionally biased region" description="Low complexity" evidence="6">
    <location>
        <begin position="268"/>
        <end position="277"/>
    </location>
</feature>
<dbReference type="Pfam" id="PF02801">
    <property type="entry name" value="Ketoacyl-synt_C"/>
    <property type="match status" value="1"/>
</dbReference>
<dbReference type="InterPro" id="IPR014031">
    <property type="entry name" value="Ketoacyl_synth_C"/>
</dbReference>
<evidence type="ECO:0000313" key="10">
    <source>
        <dbReference type="Proteomes" id="UP000270678"/>
    </source>
</evidence>
<dbReference type="GO" id="GO:0006633">
    <property type="term" value="P:fatty acid biosynthetic process"/>
    <property type="evidence" value="ECO:0007669"/>
    <property type="project" value="InterPro"/>
</dbReference>
<dbReference type="RefSeq" id="WP_126996550.1">
    <property type="nucleotide sequence ID" value="NZ_CP034346.1"/>
</dbReference>
<feature type="domain" description="Carrier" evidence="7">
    <location>
        <begin position="48"/>
        <end position="122"/>
    </location>
</feature>
<dbReference type="SMART" id="SM00825">
    <property type="entry name" value="PKS_KS"/>
    <property type="match status" value="1"/>
</dbReference>
<dbReference type="Gene3D" id="1.10.1200.10">
    <property type="entry name" value="ACP-like"/>
    <property type="match status" value="1"/>
</dbReference>
<accession>A0A3Q9I9F8</accession>
<dbReference type="PROSITE" id="PS00606">
    <property type="entry name" value="KS3_1"/>
    <property type="match status" value="1"/>
</dbReference>
<dbReference type="FunFam" id="3.40.47.10:FF:000019">
    <property type="entry name" value="Polyketide synthase type I"/>
    <property type="match status" value="1"/>
</dbReference>
<feature type="domain" description="Ketosynthase family 3 (KS3)" evidence="8">
    <location>
        <begin position="303"/>
        <end position="728"/>
    </location>
</feature>
<dbReference type="SMART" id="SM00823">
    <property type="entry name" value="PKS_PP"/>
    <property type="match status" value="1"/>
</dbReference>
<comment type="pathway">
    <text evidence="2">Antibiotic biosynthesis; bacillaene biosynthesis.</text>
</comment>
<evidence type="ECO:0000256" key="3">
    <source>
        <dbReference type="ARBA" id="ARBA00022450"/>
    </source>
</evidence>
<dbReference type="AlphaFoldDB" id="A0A3Q9I9F8"/>
<dbReference type="GO" id="GO:0004315">
    <property type="term" value="F:3-oxoacyl-[acyl-carrier-protein] synthase activity"/>
    <property type="evidence" value="ECO:0007669"/>
    <property type="project" value="InterPro"/>
</dbReference>
<evidence type="ECO:0000256" key="2">
    <source>
        <dbReference type="ARBA" id="ARBA00004789"/>
    </source>
</evidence>
<dbReference type="InterPro" id="IPR050091">
    <property type="entry name" value="PKS_NRPS_Biosynth_Enz"/>
</dbReference>
<dbReference type="KEGG" id="plut:EI981_06605"/>
<dbReference type="PANTHER" id="PTHR43775">
    <property type="entry name" value="FATTY ACID SYNTHASE"/>
    <property type="match status" value="1"/>
</dbReference>
<reference evidence="10" key="1">
    <citation type="submission" date="2018-12" db="EMBL/GenBank/DDBJ databases">
        <title>Complete genome sequence of Paenibacillus sp. MBLB1234.</title>
        <authorList>
            <person name="Nam Y.-D."/>
            <person name="Kang J."/>
            <person name="Chung W.-H."/>
            <person name="Park Y.S."/>
        </authorList>
    </citation>
    <scope>NUCLEOTIDE SEQUENCE [LARGE SCALE GENOMIC DNA]</scope>
    <source>
        <strain evidence="10">MBLB1234</strain>
    </source>
</reference>
<dbReference type="InterPro" id="IPR016039">
    <property type="entry name" value="Thiolase-like"/>
</dbReference>
<protein>
    <submittedName>
        <fullName evidence="9">Uncharacterized protein</fullName>
    </submittedName>
</protein>
<evidence type="ECO:0000259" key="8">
    <source>
        <dbReference type="PROSITE" id="PS52004"/>
    </source>
</evidence>
<dbReference type="CDD" id="cd00833">
    <property type="entry name" value="PKS"/>
    <property type="match status" value="1"/>
</dbReference>
<dbReference type="InterPro" id="IPR036736">
    <property type="entry name" value="ACP-like_sf"/>
</dbReference>
<dbReference type="OrthoDB" id="9765680at2"/>
<dbReference type="GO" id="GO:0005737">
    <property type="term" value="C:cytoplasm"/>
    <property type="evidence" value="ECO:0007669"/>
    <property type="project" value="TreeGrafter"/>
</dbReference>
<dbReference type="Pfam" id="PF00109">
    <property type="entry name" value="ketoacyl-synt"/>
    <property type="match status" value="1"/>
</dbReference>
<keyword evidence="5" id="KW-0808">Transferase</keyword>
<dbReference type="GO" id="GO:0071770">
    <property type="term" value="P:DIM/DIP cell wall layer assembly"/>
    <property type="evidence" value="ECO:0007669"/>
    <property type="project" value="TreeGrafter"/>
</dbReference>
<organism evidence="9 10">
    <name type="scientific">Paenibacillus lutimineralis</name>
    <dbReference type="NCBI Taxonomy" id="2707005"/>
    <lineage>
        <taxon>Bacteria</taxon>
        <taxon>Bacillati</taxon>
        <taxon>Bacillota</taxon>
        <taxon>Bacilli</taxon>
        <taxon>Bacillales</taxon>
        <taxon>Paenibacillaceae</taxon>
        <taxon>Paenibacillus</taxon>
    </lineage>
</organism>
<evidence type="ECO:0000256" key="5">
    <source>
        <dbReference type="ARBA" id="ARBA00022679"/>
    </source>
</evidence>
<keyword evidence="4" id="KW-0597">Phosphoprotein</keyword>
<proteinExistence type="predicted"/>
<dbReference type="GO" id="GO:0004312">
    <property type="term" value="F:fatty acid synthase activity"/>
    <property type="evidence" value="ECO:0007669"/>
    <property type="project" value="TreeGrafter"/>
</dbReference>
<dbReference type="PROSITE" id="PS52004">
    <property type="entry name" value="KS3_2"/>
    <property type="match status" value="1"/>
</dbReference>
<dbReference type="PROSITE" id="PS00012">
    <property type="entry name" value="PHOSPHOPANTETHEINE"/>
    <property type="match status" value="1"/>
</dbReference>
<evidence type="ECO:0000256" key="4">
    <source>
        <dbReference type="ARBA" id="ARBA00022553"/>
    </source>
</evidence>
<dbReference type="InterPro" id="IPR018201">
    <property type="entry name" value="Ketoacyl_synth_AS"/>
</dbReference>
<keyword evidence="3" id="KW-0596">Phosphopantetheine</keyword>
<dbReference type="InterPro" id="IPR020806">
    <property type="entry name" value="PKS_PP-bd"/>
</dbReference>
<evidence type="ECO:0000259" key="7">
    <source>
        <dbReference type="PROSITE" id="PS50075"/>
    </source>
</evidence>
<comment type="function">
    <text evidence="1">Involved in some intermediate steps for the synthesis of the antibiotic polyketide bacillaene which is involved in secondary metabolism.</text>
</comment>
<dbReference type="PANTHER" id="PTHR43775:SF37">
    <property type="entry name" value="SI:DKEY-61P9.11"/>
    <property type="match status" value="1"/>
</dbReference>
<dbReference type="GO" id="GO:0005886">
    <property type="term" value="C:plasma membrane"/>
    <property type="evidence" value="ECO:0007669"/>
    <property type="project" value="TreeGrafter"/>
</dbReference>
<feature type="compositionally biased region" description="Low complexity" evidence="6">
    <location>
        <begin position="183"/>
        <end position="197"/>
    </location>
</feature>
<evidence type="ECO:0000256" key="1">
    <source>
        <dbReference type="ARBA" id="ARBA00003299"/>
    </source>
</evidence>
<sequence length="732" mass="80210">MSNGELIKGILQQIKDNRMDAREGLKRLNELKQQQVPPVEVRVKPTEDTVKLLIMDVLCRIIKIQPDELQEDLSFKEMGIDSISSVEIVRDLNDALHIHMDGIQLYDYPNISELSSYVWNEVQMNSHITVEEDKQQSLAAKEPPAKQRLNHRYEYMNDLISQFSKNNPKPTAQELPVSPPQKAESPAPEPAVSASRPTAEKLALSPVEKSAVSEAGQPLESLKPALTRPSALSLKPLHSPDRRGDEKQNTVQPPRLKLKGNHAEEAASGRAQATAAEAGDDARTVESVAQTMIPATERASSLPEGIAIIGISGRFPGASTTRELWRNLRDGVCSIGEVPEERFDIHSAYDEDRKAVQKTYCKVAGLLDNVDEFDPLFFNISPREAEMMDPQQRIFLEEAWNALEDAGYSDRAVQDTRCGVFVGCAPSDYTKHLEANSLENTAEAFTGTSSSILAARISYFLNLKGPSISIDTACSSSLVAVHQACSSLWSGECDMALAGGIRLMFTPDSIVQSSQMEILSKEGVCRPFDNGADGTLLSEGTGVVVLKPLGSAIRDRDYIYGVIRGSGVNQDGRTNGITAPSVNSQIQLEKTVYEKFDIDPADINYVESHGTGTSLGDPIEVKALTEAFRHFTADSHYCALGSIKANIGHTTMAAGVAGIIKILLSLKSRKIPPLIHYRELNEKIKLQGSPFYINTELVEWPVNKKGSRMAAVSSFGFSGTNCHIVIEEYRSV</sequence>
<dbReference type="InterPro" id="IPR014030">
    <property type="entry name" value="Ketoacyl_synth_N"/>
</dbReference>
<feature type="region of interest" description="Disordered" evidence="6">
    <location>
        <begin position="162"/>
        <end position="280"/>
    </location>
</feature>
<evidence type="ECO:0000256" key="6">
    <source>
        <dbReference type="SAM" id="MobiDB-lite"/>
    </source>
</evidence>
<dbReference type="InterPro" id="IPR009081">
    <property type="entry name" value="PP-bd_ACP"/>
</dbReference>
<dbReference type="PROSITE" id="PS50075">
    <property type="entry name" value="CARRIER"/>
    <property type="match status" value="1"/>
</dbReference>
<dbReference type="Pfam" id="PF00550">
    <property type="entry name" value="PP-binding"/>
    <property type="match status" value="1"/>
</dbReference>
<dbReference type="SUPFAM" id="SSF53901">
    <property type="entry name" value="Thiolase-like"/>
    <property type="match status" value="1"/>
</dbReference>